<keyword evidence="5 7" id="KW-1133">Transmembrane helix</keyword>
<dbReference type="AlphaFoldDB" id="B8LMG1"/>
<dbReference type="GO" id="GO:0015211">
    <property type="term" value="F:purine nucleoside transmembrane transporter activity"/>
    <property type="evidence" value="ECO:0007669"/>
    <property type="project" value="UniProtKB-UniRule"/>
</dbReference>
<feature type="transmembrane region" description="Helical" evidence="7">
    <location>
        <begin position="150"/>
        <end position="170"/>
    </location>
</feature>
<evidence type="ECO:0000256" key="3">
    <source>
        <dbReference type="ARBA" id="ARBA00022448"/>
    </source>
</evidence>
<feature type="transmembrane region" description="Helical" evidence="7">
    <location>
        <begin position="27"/>
        <end position="47"/>
    </location>
</feature>
<accession>B8LMG1</accession>
<dbReference type="GO" id="GO:0005345">
    <property type="term" value="F:purine nucleobase transmembrane transporter activity"/>
    <property type="evidence" value="ECO:0007669"/>
    <property type="project" value="UniProtKB-UniRule"/>
</dbReference>
<sequence>MEAPADTGVERKQSQVSNRQKRLRHRILLLLNILALALGSTAGPLLTRFYFLHGGSKRWLSSWLETAGWPLLLLPLYLSYRKQPNRENHITPKLFLACCGIGILTGADDYLYAYGLSFLPLSTASVLIASHLGFTAGFALLLVRQKFSPFSVNSVVLLSASSVLLAFHTSGDRPEGVTSRQYVVGFVLTLGAAALYGFVIPLIELTYKRAKRPITYTLVMEMQFVMSVTATVFCTVGMLINGDFQALHREAEGFRLGKIDYSMALVWAAVAWQLFFIGVFGVTSMASSLLSGVIIALMIPGTEVLAVILFHEKFSAEKGMALVLALWGFASYLYGEYYYYLKLRPPDVPKQQSKPEGAAHAHQSINDL</sequence>
<evidence type="ECO:0000256" key="1">
    <source>
        <dbReference type="ARBA" id="ARBA00004141"/>
    </source>
</evidence>
<dbReference type="InterPro" id="IPR037185">
    <property type="entry name" value="EmrE-like"/>
</dbReference>
<dbReference type="PANTHER" id="PTHR31376">
    <property type="entry name" value="OS09G0467300 PROTEIN-RELATED"/>
    <property type="match status" value="1"/>
</dbReference>
<keyword evidence="3 7" id="KW-0813">Transport</keyword>
<keyword evidence="6 7" id="KW-0472">Membrane</keyword>
<feature type="transmembrane region" description="Helical" evidence="7">
    <location>
        <begin position="182"/>
        <end position="203"/>
    </location>
</feature>
<feature type="transmembrane region" description="Helical" evidence="7">
    <location>
        <begin position="119"/>
        <end position="143"/>
    </location>
</feature>
<keyword evidence="4 7" id="KW-0812">Transmembrane</keyword>
<dbReference type="PANTHER" id="PTHR31376:SF105">
    <property type="entry name" value="PURINE PERMEASE-RELATED"/>
    <property type="match status" value="1"/>
</dbReference>
<proteinExistence type="evidence at transcript level"/>
<feature type="transmembrane region" description="Helical" evidence="7">
    <location>
        <begin position="289"/>
        <end position="310"/>
    </location>
</feature>
<name>B8LMG1_PICSI</name>
<evidence type="ECO:0000256" key="7">
    <source>
        <dbReference type="RuleBase" id="RU368015"/>
    </source>
</evidence>
<feature type="transmembrane region" description="Helical" evidence="7">
    <location>
        <begin position="261"/>
        <end position="282"/>
    </location>
</feature>
<dbReference type="EMBL" id="EF676979">
    <property type="protein sequence ID" value="ABR16841.1"/>
    <property type="molecule type" value="mRNA"/>
</dbReference>
<dbReference type="GO" id="GO:0016020">
    <property type="term" value="C:membrane"/>
    <property type="evidence" value="ECO:0007669"/>
    <property type="project" value="UniProtKB-SubCell"/>
</dbReference>
<dbReference type="SUPFAM" id="SSF103481">
    <property type="entry name" value="Multidrug resistance efflux transporter EmrE"/>
    <property type="match status" value="1"/>
</dbReference>
<organism evidence="8">
    <name type="scientific">Picea sitchensis</name>
    <name type="common">Sitka spruce</name>
    <name type="synonym">Pinus sitchensis</name>
    <dbReference type="NCBI Taxonomy" id="3332"/>
    <lineage>
        <taxon>Eukaryota</taxon>
        <taxon>Viridiplantae</taxon>
        <taxon>Streptophyta</taxon>
        <taxon>Embryophyta</taxon>
        <taxon>Tracheophyta</taxon>
        <taxon>Spermatophyta</taxon>
        <taxon>Pinopsida</taxon>
        <taxon>Pinidae</taxon>
        <taxon>Conifers I</taxon>
        <taxon>Pinales</taxon>
        <taxon>Pinaceae</taxon>
        <taxon>Picea</taxon>
    </lineage>
</organism>
<feature type="transmembrane region" description="Helical" evidence="7">
    <location>
        <begin position="90"/>
        <end position="107"/>
    </location>
</feature>
<feature type="transmembrane region" description="Helical" evidence="7">
    <location>
        <begin position="322"/>
        <end position="341"/>
    </location>
</feature>
<comment type="subcellular location">
    <subcellularLocation>
        <location evidence="1 7">Membrane</location>
        <topology evidence="1 7">Multi-pass membrane protein</topology>
    </subcellularLocation>
</comment>
<reference evidence="8" key="1">
    <citation type="submission" date="2007-06" db="EMBL/GenBank/DDBJ databases">
        <title>Full length cDNA sequences from Sitka Spruce (Picea sitchensis).</title>
        <authorList>
            <person name="Ralph S.G."/>
            <person name="Chun H.E."/>
            <person name="Liao N."/>
            <person name="Ali J."/>
            <person name="Reid K."/>
            <person name="Kolosova N."/>
            <person name="Cooper N."/>
            <person name="Cullis C."/>
            <person name="Jancsik S."/>
            <person name="Moore R."/>
            <person name="Mayo M."/>
            <person name="Wagner S."/>
            <person name="Holt R.A."/>
            <person name="Jones S.J.M."/>
            <person name="Marra M.A."/>
            <person name="Ritland C.E."/>
            <person name="Ritland K."/>
            <person name="Bohlmann J."/>
        </authorList>
    </citation>
    <scope>NUCLEOTIDE SEQUENCE</scope>
    <source>
        <tissue evidence="8">Green portion of the leader tissue</tissue>
    </source>
</reference>
<evidence type="ECO:0000313" key="8">
    <source>
        <dbReference type="EMBL" id="ABR16841.1"/>
    </source>
</evidence>
<evidence type="ECO:0000256" key="5">
    <source>
        <dbReference type="ARBA" id="ARBA00022989"/>
    </source>
</evidence>
<protein>
    <recommendedName>
        <fullName evidence="7">Probable purine permease</fullName>
    </recommendedName>
</protein>
<evidence type="ECO:0000256" key="2">
    <source>
        <dbReference type="ARBA" id="ARBA00006213"/>
    </source>
</evidence>
<feature type="transmembrane region" description="Helical" evidence="7">
    <location>
        <begin position="59"/>
        <end position="78"/>
    </location>
</feature>
<comment type="similarity">
    <text evidence="2 7">Belongs to the purine permeases (TC 2.A.7.14) family.</text>
</comment>
<dbReference type="Pfam" id="PF16913">
    <property type="entry name" value="PUNUT"/>
    <property type="match status" value="1"/>
</dbReference>
<evidence type="ECO:0000256" key="6">
    <source>
        <dbReference type="ARBA" id="ARBA00023136"/>
    </source>
</evidence>
<dbReference type="InterPro" id="IPR030182">
    <property type="entry name" value="PUP_plant"/>
</dbReference>
<evidence type="ECO:0000256" key="4">
    <source>
        <dbReference type="ARBA" id="ARBA00022692"/>
    </source>
</evidence>
<feature type="transmembrane region" description="Helical" evidence="7">
    <location>
        <begin position="224"/>
        <end position="241"/>
    </location>
</feature>